<dbReference type="InterPro" id="IPR007743">
    <property type="entry name" value="Immunity-related_GTPase-like"/>
</dbReference>
<dbReference type="PROSITE" id="PS51716">
    <property type="entry name" value="G_IRG"/>
    <property type="match status" value="1"/>
</dbReference>
<dbReference type="InterPro" id="IPR051515">
    <property type="entry name" value="IRG"/>
</dbReference>
<sequence length="243" mass="27925">MTGTSGRGKGFINALRGVGPEDQGVAEVGVTETTVRRTPYKHPKNEIMSFGDMADIGTMNISSKDYLKKMKFQKYDFFVIISATQFAKLKLDLAKAIRFMKKNYYFVRAEVDIDFDNEKKCKPQPFDREKTLQQIRSYYVNTFSQINMDVAHIFLISNHDLPSYDFSVLMDTLIEDLPDQKDHNFMLSLPNITDANTDRKHKSKYIALRAGTWATIPTVDILMDDVEKIEDKVKQLPNQLWSG</sequence>
<dbReference type="SUPFAM" id="SSF52540">
    <property type="entry name" value="P-loop containing nucleoside triphosphate hydrolases"/>
    <property type="match status" value="1"/>
</dbReference>
<dbReference type="FunFam" id="3.40.50.300:FF:000541">
    <property type="entry name" value="Immunity related GTPase M"/>
    <property type="match status" value="1"/>
</dbReference>
<dbReference type="GO" id="GO:0005789">
    <property type="term" value="C:endoplasmic reticulum membrane"/>
    <property type="evidence" value="ECO:0007669"/>
    <property type="project" value="TreeGrafter"/>
</dbReference>
<reference evidence="6 7" key="1">
    <citation type="journal article" date="2023" name="bioRxiv">
        <title>Conserved and derived expression patterns and positive selection on dental genes reveal complex evolutionary context of ever-growing rodent molars.</title>
        <authorList>
            <person name="Calamari Z.T."/>
            <person name="Song A."/>
            <person name="Cohen E."/>
            <person name="Akter M."/>
            <person name="Roy R.D."/>
            <person name="Hallikas O."/>
            <person name="Christensen M.M."/>
            <person name="Li P."/>
            <person name="Marangoni P."/>
            <person name="Jernvall J."/>
            <person name="Klein O.D."/>
        </authorList>
    </citation>
    <scope>NUCLEOTIDE SEQUENCE [LARGE SCALE GENOMIC DNA]</scope>
    <source>
        <strain evidence="6">V071</strain>
    </source>
</reference>
<evidence type="ECO:0000313" key="6">
    <source>
        <dbReference type="EMBL" id="KAK7810337.1"/>
    </source>
</evidence>
<dbReference type="GO" id="GO:0000045">
    <property type="term" value="P:autophagosome assembly"/>
    <property type="evidence" value="ECO:0007669"/>
    <property type="project" value="TreeGrafter"/>
</dbReference>
<evidence type="ECO:0000256" key="1">
    <source>
        <dbReference type="ARBA" id="ARBA00005429"/>
    </source>
</evidence>
<dbReference type="AlphaFoldDB" id="A0AAW0I828"/>
<dbReference type="EMBL" id="JBBHLL010000199">
    <property type="protein sequence ID" value="KAK7810337.1"/>
    <property type="molecule type" value="Genomic_DNA"/>
</dbReference>
<gene>
    <name evidence="6" type="ORF">U0070_009371</name>
</gene>
<evidence type="ECO:0000313" key="7">
    <source>
        <dbReference type="Proteomes" id="UP001488838"/>
    </source>
</evidence>
<evidence type="ECO:0000256" key="3">
    <source>
        <dbReference type="ARBA" id="ARBA00022801"/>
    </source>
</evidence>
<dbReference type="GO" id="GO:0045087">
    <property type="term" value="P:innate immune response"/>
    <property type="evidence" value="ECO:0007669"/>
    <property type="project" value="TreeGrafter"/>
</dbReference>
<evidence type="ECO:0000256" key="2">
    <source>
        <dbReference type="ARBA" id="ARBA00022741"/>
    </source>
</evidence>
<dbReference type="Gene3D" id="3.40.50.300">
    <property type="entry name" value="P-loop containing nucleotide triphosphate hydrolases"/>
    <property type="match status" value="1"/>
</dbReference>
<feature type="domain" description="IRG-type G" evidence="5">
    <location>
        <begin position="1"/>
        <end position="176"/>
    </location>
</feature>
<dbReference type="PANTHER" id="PTHR32341:SF4">
    <property type="entry name" value="INTERFERON-GAMMA-INDUCIBLE GTPASE IFGGA3 PROTEIN-RELATED"/>
    <property type="match status" value="1"/>
</dbReference>
<dbReference type="PANTHER" id="PTHR32341">
    <property type="entry name" value="INTERFERON-INDUCIBLE GTPASE"/>
    <property type="match status" value="1"/>
</dbReference>
<proteinExistence type="inferred from homology"/>
<dbReference type="GO" id="GO:0003924">
    <property type="term" value="F:GTPase activity"/>
    <property type="evidence" value="ECO:0007669"/>
    <property type="project" value="TreeGrafter"/>
</dbReference>
<keyword evidence="2" id="KW-0547">Nucleotide-binding</keyword>
<dbReference type="Proteomes" id="UP001488838">
    <property type="component" value="Unassembled WGS sequence"/>
</dbReference>
<dbReference type="GO" id="GO:0035458">
    <property type="term" value="P:cellular response to interferon-beta"/>
    <property type="evidence" value="ECO:0007669"/>
    <property type="project" value="TreeGrafter"/>
</dbReference>
<keyword evidence="7" id="KW-1185">Reference proteome</keyword>
<dbReference type="InterPro" id="IPR027417">
    <property type="entry name" value="P-loop_NTPase"/>
</dbReference>
<dbReference type="GO" id="GO:0005525">
    <property type="term" value="F:GTP binding"/>
    <property type="evidence" value="ECO:0007669"/>
    <property type="project" value="UniProtKB-KW"/>
</dbReference>
<dbReference type="InterPro" id="IPR030385">
    <property type="entry name" value="G_IRG_dom"/>
</dbReference>
<dbReference type="Pfam" id="PF05049">
    <property type="entry name" value="IIGP"/>
    <property type="match status" value="1"/>
</dbReference>
<name>A0AAW0I828_MYOGA</name>
<protein>
    <recommendedName>
        <fullName evidence="5">IRG-type G domain-containing protein</fullName>
    </recommendedName>
</protein>
<evidence type="ECO:0000259" key="5">
    <source>
        <dbReference type="PROSITE" id="PS51716"/>
    </source>
</evidence>
<evidence type="ECO:0000256" key="4">
    <source>
        <dbReference type="ARBA" id="ARBA00023134"/>
    </source>
</evidence>
<comment type="similarity">
    <text evidence="1">Belongs to the TRAFAC class dynamin-like GTPase superfamily. IRG family.</text>
</comment>
<organism evidence="6 7">
    <name type="scientific">Myodes glareolus</name>
    <name type="common">Bank vole</name>
    <name type="synonym">Clethrionomys glareolus</name>
    <dbReference type="NCBI Taxonomy" id="447135"/>
    <lineage>
        <taxon>Eukaryota</taxon>
        <taxon>Metazoa</taxon>
        <taxon>Chordata</taxon>
        <taxon>Craniata</taxon>
        <taxon>Vertebrata</taxon>
        <taxon>Euteleostomi</taxon>
        <taxon>Mammalia</taxon>
        <taxon>Eutheria</taxon>
        <taxon>Euarchontoglires</taxon>
        <taxon>Glires</taxon>
        <taxon>Rodentia</taxon>
        <taxon>Myomorpha</taxon>
        <taxon>Muroidea</taxon>
        <taxon>Cricetidae</taxon>
        <taxon>Arvicolinae</taxon>
        <taxon>Myodes</taxon>
    </lineage>
</organism>
<comment type="caution">
    <text evidence="6">The sequence shown here is derived from an EMBL/GenBank/DDBJ whole genome shotgun (WGS) entry which is preliminary data.</text>
</comment>
<accession>A0AAW0I828</accession>
<keyword evidence="3" id="KW-0378">Hydrolase</keyword>
<keyword evidence="4" id="KW-0342">GTP-binding</keyword>